<dbReference type="CDD" id="cd18808">
    <property type="entry name" value="SF1_C_Upf1"/>
    <property type="match status" value="1"/>
</dbReference>
<dbReference type="EMBL" id="MU151404">
    <property type="protein sequence ID" value="KAF9444099.1"/>
    <property type="molecule type" value="Genomic_DNA"/>
</dbReference>
<feature type="region of interest" description="Disordered" evidence="12">
    <location>
        <begin position="354"/>
        <end position="378"/>
    </location>
</feature>
<feature type="non-terminal residue" evidence="15">
    <location>
        <position position="1"/>
    </location>
</feature>
<evidence type="ECO:0000313" key="15">
    <source>
        <dbReference type="EMBL" id="KAF9444099.1"/>
    </source>
</evidence>
<evidence type="ECO:0000256" key="12">
    <source>
        <dbReference type="SAM" id="MobiDB-lite"/>
    </source>
</evidence>
<keyword evidence="4" id="KW-0963">Cytoplasm</keyword>
<keyword evidence="5" id="KW-0547">Nucleotide-binding</keyword>
<comment type="similarity">
    <text evidence="2">Belongs to the DNA2/NAM7 helicase family. SDE3 subfamily.</text>
</comment>
<keyword evidence="6 15" id="KW-0378">Hydrolase</keyword>
<keyword evidence="8" id="KW-0067">ATP-binding</keyword>
<dbReference type="OrthoDB" id="6513042at2759"/>
<name>A0A9P6BZZ8_9AGAR</name>
<protein>
    <recommendedName>
        <fullName evidence="3">RNA helicase</fullName>
        <ecNumber evidence="3">3.6.4.13</ecNumber>
    </recommendedName>
</protein>
<dbReference type="InterPro" id="IPR041677">
    <property type="entry name" value="DNA2/NAM7_AAA_11"/>
</dbReference>
<dbReference type="EC" id="3.6.4.13" evidence="3"/>
<reference evidence="15" key="1">
    <citation type="submission" date="2020-11" db="EMBL/GenBank/DDBJ databases">
        <authorList>
            <consortium name="DOE Joint Genome Institute"/>
            <person name="Ahrendt S."/>
            <person name="Riley R."/>
            <person name="Andreopoulos W."/>
            <person name="Labutti K."/>
            <person name="Pangilinan J."/>
            <person name="Ruiz-Duenas F.J."/>
            <person name="Barrasa J.M."/>
            <person name="Sanchez-Garcia M."/>
            <person name="Camarero S."/>
            <person name="Miyauchi S."/>
            <person name="Serrano A."/>
            <person name="Linde D."/>
            <person name="Babiker R."/>
            <person name="Drula E."/>
            <person name="Ayuso-Fernandez I."/>
            <person name="Pacheco R."/>
            <person name="Padilla G."/>
            <person name="Ferreira P."/>
            <person name="Barriuso J."/>
            <person name="Kellner H."/>
            <person name="Castanera R."/>
            <person name="Alfaro M."/>
            <person name="Ramirez L."/>
            <person name="Pisabarro A.G."/>
            <person name="Kuo A."/>
            <person name="Tritt A."/>
            <person name="Lipzen A."/>
            <person name="He G."/>
            <person name="Yan M."/>
            <person name="Ng V."/>
            <person name="Cullen D."/>
            <person name="Martin F."/>
            <person name="Rosso M.-N."/>
            <person name="Henrissat B."/>
            <person name="Hibbett D."/>
            <person name="Martinez A.T."/>
            <person name="Grigoriev I.V."/>
        </authorList>
    </citation>
    <scope>NUCLEOTIDE SEQUENCE</scope>
    <source>
        <strain evidence="15">MF-IS2</strain>
    </source>
</reference>
<evidence type="ECO:0000256" key="9">
    <source>
        <dbReference type="ARBA" id="ARBA00022884"/>
    </source>
</evidence>
<dbReference type="InterPro" id="IPR027417">
    <property type="entry name" value="P-loop_NTPase"/>
</dbReference>
<evidence type="ECO:0000256" key="8">
    <source>
        <dbReference type="ARBA" id="ARBA00022840"/>
    </source>
</evidence>
<evidence type="ECO:0000256" key="2">
    <source>
        <dbReference type="ARBA" id="ARBA00005601"/>
    </source>
</evidence>
<evidence type="ECO:0000256" key="10">
    <source>
        <dbReference type="ARBA" id="ARBA00023158"/>
    </source>
</evidence>
<evidence type="ECO:0000256" key="1">
    <source>
        <dbReference type="ARBA" id="ARBA00004331"/>
    </source>
</evidence>
<dbReference type="PANTHER" id="PTHR45418:SF1">
    <property type="entry name" value="CANCER_TESTIS ANTIGEN 55"/>
    <property type="match status" value="1"/>
</dbReference>
<evidence type="ECO:0000259" key="14">
    <source>
        <dbReference type="Pfam" id="PF13087"/>
    </source>
</evidence>
<dbReference type="InterPro" id="IPR047187">
    <property type="entry name" value="SF1_C_Upf1"/>
</dbReference>
<evidence type="ECO:0000256" key="6">
    <source>
        <dbReference type="ARBA" id="ARBA00022801"/>
    </source>
</evidence>
<dbReference type="Proteomes" id="UP000807342">
    <property type="component" value="Unassembled WGS sequence"/>
</dbReference>
<accession>A0A9P6BZZ8</accession>
<gene>
    <name evidence="15" type="ORF">P691DRAFT_678223</name>
</gene>
<dbReference type="GO" id="GO:0003723">
    <property type="term" value="F:RNA binding"/>
    <property type="evidence" value="ECO:0007669"/>
    <property type="project" value="UniProtKB-KW"/>
</dbReference>
<keyword evidence="9" id="KW-0694">RNA-binding</keyword>
<feature type="domain" description="DNA2/NAM7 helicase helicase" evidence="13">
    <location>
        <begin position="4"/>
        <end position="49"/>
    </location>
</feature>
<dbReference type="Gene3D" id="3.40.50.300">
    <property type="entry name" value="P-loop containing nucleotide triphosphate hydrolases"/>
    <property type="match status" value="2"/>
</dbReference>
<comment type="subcellular location">
    <subcellularLocation>
        <location evidence="1">Cytoplasm</location>
        <location evidence="1">Cytoplasmic ribonucleoprotein granule</location>
    </subcellularLocation>
</comment>
<dbReference type="FunFam" id="3.40.50.300:FF:000608">
    <property type="entry name" value="Mov10 RISC complex RNA helicase"/>
    <property type="match status" value="1"/>
</dbReference>
<evidence type="ECO:0000256" key="3">
    <source>
        <dbReference type="ARBA" id="ARBA00012552"/>
    </source>
</evidence>
<dbReference type="GO" id="GO:0005524">
    <property type="term" value="F:ATP binding"/>
    <property type="evidence" value="ECO:0007669"/>
    <property type="project" value="UniProtKB-KW"/>
</dbReference>
<organism evidence="15 16">
    <name type="scientific">Macrolepiota fuliginosa MF-IS2</name>
    <dbReference type="NCBI Taxonomy" id="1400762"/>
    <lineage>
        <taxon>Eukaryota</taxon>
        <taxon>Fungi</taxon>
        <taxon>Dikarya</taxon>
        <taxon>Basidiomycota</taxon>
        <taxon>Agaricomycotina</taxon>
        <taxon>Agaricomycetes</taxon>
        <taxon>Agaricomycetidae</taxon>
        <taxon>Agaricales</taxon>
        <taxon>Agaricineae</taxon>
        <taxon>Agaricaceae</taxon>
        <taxon>Macrolepiota</taxon>
    </lineage>
</organism>
<feature type="domain" description="DNA2/NAM7 helicase-like C-terminal" evidence="14">
    <location>
        <begin position="88"/>
        <end position="273"/>
    </location>
</feature>
<keyword evidence="10" id="KW-0943">RNA-mediated gene silencing</keyword>
<dbReference type="GO" id="GO:0036464">
    <property type="term" value="C:cytoplasmic ribonucleoprotein granule"/>
    <property type="evidence" value="ECO:0007669"/>
    <property type="project" value="UniProtKB-SubCell"/>
</dbReference>
<evidence type="ECO:0000256" key="5">
    <source>
        <dbReference type="ARBA" id="ARBA00022741"/>
    </source>
</evidence>
<dbReference type="Pfam" id="PF13087">
    <property type="entry name" value="AAA_12"/>
    <property type="match status" value="1"/>
</dbReference>
<evidence type="ECO:0000259" key="13">
    <source>
        <dbReference type="Pfam" id="PF13086"/>
    </source>
</evidence>
<keyword evidence="16" id="KW-1185">Reference proteome</keyword>
<dbReference type="GO" id="GO:0016787">
    <property type="term" value="F:hydrolase activity"/>
    <property type="evidence" value="ECO:0007669"/>
    <property type="project" value="UniProtKB-KW"/>
</dbReference>
<dbReference type="AlphaFoldDB" id="A0A9P6BZZ8"/>
<evidence type="ECO:0000256" key="7">
    <source>
        <dbReference type="ARBA" id="ARBA00022806"/>
    </source>
</evidence>
<dbReference type="GO" id="GO:0031047">
    <property type="term" value="P:regulatory ncRNA-mediated gene silencing"/>
    <property type="evidence" value="ECO:0007669"/>
    <property type="project" value="UniProtKB-KW"/>
</dbReference>
<proteinExistence type="inferred from homology"/>
<sequence>RGHFSHIFIDEAGQGKEPEVMVPIKSIAGKDTNVVLAGDNQQLGPIVHSSTAKHLGLGKSYLTRLMAMDIYDIEGNRPGVPGGRGITIVKLVKNFRSHPDILEFPNLQFYKGELQPCGDSAMVRSLEKVEDLPRKGFPIIFHGIIGKDDREKSSPSFFNAGEVILVKEYCELLISNRKNGIRPEHIGVITPYHAQRCKIKSLIDRNRKLEGITVGSVEQFQGQERRVIIISTVRSNQNYIVSDIRRSLGFVADQRRFNVAITRAQALLIVVGNPMVLSLDPLWRGFMNYVHSRGGWKGIKIDWDPTAPLDAGVPSYDAERRLQAARDSEEMIVRLKAMIAKKHEDEDLDIDALNVSDEEGSEDGVAGATERPIIREYE</sequence>
<dbReference type="GO" id="GO:0003724">
    <property type="term" value="F:RNA helicase activity"/>
    <property type="evidence" value="ECO:0007669"/>
    <property type="project" value="UniProtKB-EC"/>
</dbReference>
<evidence type="ECO:0000256" key="4">
    <source>
        <dbReference type="ARBA" id="ARBA00022490"/>
    </source>
</evidence>
<dbReference type="SUPFAM" id="SSF52540">
    <property type="entry name" value="P-loop containing nucleoside triphosphate hydrolases"/>
    <property type="match status" value="1"/>
</dbReference>
<comment type="catalytic activity">
    <reaction evidence="11">
        <text>ATP + H2O = ADP + phosphate + H(+)</text>
        <dbReference type="Rhea" id="RHEA:13065"/>
        <dbReference type="ChEBI" id="CHEBI:15377"/>
        <dbReference type="ChEBI" id="CHEBI:15378"/>
        <dbReference type="ChEBI" id="CHEBI:30616"/>
        <dbReference type="ChEBI" id="CHEBI:43474"/>
        <dbReference type="ChEBI" id="CHEBI:456216"/>
        <dbReference type="EC" id="3.6.4.13"/>
    </reaction>
</comment>
<keyword evidence="7" id="KW-0347">Helicase</keyword>
<dbReference type="PANTHER" id="PTHR45418">
    <property type="entry name" value="CANCER/TESTIS ANTIGEN 55"/>
    <property type="match status" value="1"/>
</dbReference>
<evidence type="ECO:0000256" key="11">
    <source>
        <dbReference type="ARBA" id="ARBA00047984"/>
    </source>
</evidence>
<dbReference type="InterPro" id="IPR041679">
    <property type="entry name" value="DNA2/NAM7-like_C"/>
</dbReference>
<dbReference type="Pfam" id="PF13086">
    <property type="entry name" value="AAA_11"/>
    <property type="match status" value="1"/>
</dbReference>
<comment type="caution">
    <text evidence="15">The sequence shown here is derived from an EMBL/GenBank/DDBJ whole genome shotgun (WGS) entry which is preliminary data.</text>
</comment>
<evidence type="ECO:0000313" key="16">
    <source>
        <dbReference type="Proteomes" id="UP000807342"/>
    </source>
</evidence>